<reference evidence="1 2" key="1">
    <citation type="submission" date="2020-07" db="EMBL/GenBank/DDBJ databases">
        <title>Sequencing the genomes of 1000 actinobacteria strains.</title>
        <authorList>
            <person name="Klenk H.-P."/>
        </authorList>
    </citation>
    <scope>NUCLEOTIDE SEQUENCE [LARGE SCALE GENOMIC DNA]</scope>
    <source>
        <strain evidence="1 2">DSM 23819</strain>
    </source>
</reference>
<dbReference type="AlphaFoldDB" id="A0A7Y9S1C4"/>
<dbReference type="RefSeq" id="WP_179503423.1">
    <property type="nucleotide sequence ID" value="NZ_JACCAA010000001.1"/>
</dbReference>
<accession>A0A7Y9S1C4</accession>
<comment type="caution">
    <text evidence="1">The sequence shown here is derived from an EMBL/GenBank/DDBJ whole genome shotgun (WGS) entry which is preliminary data.</text>
</comment>
<dbReference type="EMBL" id="JACCAA010000001">
    <property type="protein sequence ID" value="NYG60501.1"/>
    <property type="molecule type" value="Genomic_DNA"/>
</dbReference>
<evidence type="ECO:0000313" key="2">
    <source>
        <dbReference type="Proteomes" id="UP000540656"/>
    </source>
</evidence>
<evidence type="ECO:0000313" key="1">
    <source>
        <dbReference type="EMBL" id="NYG60501.1"/>
    </source>
</evidence>
<protein>
    <submittedName>
        <fullName evidence="1">Uncharacterized protein</fullName>
    </submittedName>
</protein>
<gene>
    <name evidence="1" type="ORF">BJ980_003424</name>
</gene>
<proteinExistence type="predicted"/>
<name>A0A7Y9S1C4_9ACTN</name>
<sequence>MKNLDITITTAPQSRIGMSASWTSAYTFGGGACGRVDAPAVKHAARIAGAPFGTSVWSPPSD</sequence>
<organism evidence="1 2">
    <name type="scientific">Nocardioides daedukensis</name>
    <dbReference type="NCBI Taxonomy" id="634462"/>
    <lineage>
        <taxon>Bacteria</taxon>
        <taxon>Bacillati</taxon>
        <taxon>Actinomycetota</taxon>
        <taxon>Actinomycetes</taxon>
        <taxon>Propionibacteriales</taxon>
        <taxon>Nocardioidaceae</taxon>
        <taxon>Nocardioides</taxon>
    </lineage>
</organism>
<dbReference type="Proteomes" id="UP000540656">
    <property type="component" value="Unassembled WGS sequence"/>
</dbReference>
<dbReference type="PROSITE" id="PS51257">
    <property type="entry name" value="PROKAR_LIPOPROTEIN"/>
    <property type="match status" value="1"/>
</dbReference>
<keyword evidence="2" id="KW-1185">Reference proteome</keyword>